<evidence type="ECO:0000256" key="3">
    <source>
        <dbReference type="ARBA" id="ARBA00013081"/>
    </source>
</evidence>
<evidence type="ECO:0000256" key="10">
    <source>
        <dbReference type="ARBA" id="ARBA00042520"/>
    </source>
</evidence>
<reference evidence="13 14" key="1">
    <citation type="submission" date="2019-08" db="EMBL/GenBank/DDBJ databases">
        <authorList>
            <person name="Alioto T."/>
            <person name="Alioto T."/>
            <person name="Gomez Garrido J."/>
        </authorList>
    </citation>
    <scope>NUCLEOTIDE SEQUENCE [LARGE SCALE GENOMIC DNA]</scope>
</reference>
<evidence type="ECO:0000256" key="5">
    <source>
        <dbReference type="ARBA" id="ARBA00022801"/>
    </source>
</evidence>
<dbReference type="PROSITE" id="PS51257">
    <property type="entry name" value="PROKAR_LIPOPROTEIN"/>
    <property type="match status" value="1"/>
</dbReference>
<dbReference type="AlphaFoldDB" id="A0A5E4M3C8"/>
<comment type="function">
    <text evidence="6">Displays phosphatase activity for serine/threonine residues, and dephosphorylates and activates Pk92B kinase. Has apparently no phosphoglycerate mutase activity.</text>
</comment>
<evidence type="ECO:0000256" key="1">
    <source>
        <dbReference type="ARBA" id="ARBA00004294"/>
    </source>
</evidence>
<dbReference type="Pfam" id="PF00300">
    <property type="entry name" value="His_Phos_1"/>
    <property type="match status" value="2"/>
</dbReference>
<keyword evidence="4" id="KW-0496">Mitochondrion</keyword>
<comment type="catalytic activity">
    <reaction evidence="11">
        <text>O-phospho-L-seryl-[protein] + H2O = L-seryl-[protein] + phosphate</text>
        <dbReference type="Rhea" id="RHEA:20629"/>
        <dbReference type="Rhea" id="RHEA-COMP:9863"/>
        <dbReference type="Rhea" id="RHEA-COMP:11604"/>
        <dbReference type="ChEBI" id="CHEBI:15377"/>
        <dbReference type="ChEBI" id="CHEBI:29999"/>
        <dbReference type="ChEBI" id="CHEBI:43474"/>
        <dbReference type="ChEBI" id="CHEBI:83421"/>
        <dbReference type="EC" id="3.1.3.16"/>
    </reaction>
</comment>
<accession>A0A5E4M3C8</accession>
<dbReference type="PANTHER" id="PTHR20935:SF0">
    <property type="entry name" value="SERINE_THREONINE-PROTEIN PHOSPHATASE PGAM5, MITOCHONDRIAL"/>
    <property type="match status" value="1"/>
</dbReference>
<dbReference type="Proteomes" id="UP000325440">
    <property type="component" value="Unassembled WGS sequence"/>
</dbReference>
<dbReference type="SUPFAM" id="SSF53254">
    <property type="entry name" value="Phosphoglycerate mutase-like"/>
    <property type="match status" value="1"/>
</dbReference>
<evidence type="ECO:0000256" key="9">
    <source>
        <dbReference type="ARBA" id="ARBA00040722"/>
    </source>
</evidence>
<evidence type="ECO:0000256" key="2">
    <source>
        <dbReference type="ARBA" id="ARBA00006717"/>
    </source>
</evidence>
<dbReference type="InterPro" id="IPR013078">
    <property type="entry name" value="His_Pase_superF_clade-1"/>
</dbReference>
<dbReference type="Gene3D" id="3.40.50.1240">
    <property type="entry name" value="Phosphoglycerate mutase-like"/>
    <property type="match status" value="1"/>
</dbReference>
<evidence type="ECO:0000256" key="11">
    <source>
        <dbReference type="ARBA" id="ARBA00047761"/>
    </source>
</evidence>
<organism evidence="13 14">
    <name type="scientific">Cinara cedri</name>
    <dbReference type="NCBI Taxonomy" id="506608"/>
    <lineage>
        <taxon>Eukaryota</taxon>
        <taxon>Metazoa</taxon>
        <taxon>Ecdysozoa</taxon>
        <taxon>Arthropoda</taxon>
        <taxon>Hexapoda</taxon>
        <taxon>Insecta</taxon>
        <taxon>Pterygota</taxon>
        <taxon>Neoptera</taxon>
        <taxon>Paraneoptera</taxon>
        <taxon>Hemiptera</taxon>
        <taxon>Sternorrhyncha</taxon>
        <taxon>Aphidomorpha</taxon>
        <taxon>Aphidoidea</taxon>
        <taxon>Aphididae</taxon>
        <taxon>Lachninae</taxon>
        <taxon>Cinara</taxon>
    </lineage>
</organism>
<gene>
    <name evidence="13" type="ORF">CINCED_3A020028</name>
</gene>
<dbReference type="SMART" id="SM00855">
    <property type="entry name" value="PGAM"/>
    <property type="match status" value="1"/>
</dbReference>
<dbReference type="InterPro" id="IPR029033">
    <property type="entry name" value="His_PPase_superfam"/>
</dbReference>
<dbReference type="OrthoDB" id="2118094at2759"/>
<dbReference type="EC" id="3.1.3.16" evidence="3"/>
<keyword evidence="14" id="KW-1185">Reference proteome</keyword>
<evidence type="ECO:0000256" key="8">
    <source>
        <dbReference type="ARBA" id="ARBA00039765"/>
    </source>
</evidence>
<dbReference type="PANTHER" id="PTHR20935">
    <property type="entry name" value="PHOSPHOGLYCERATE MUTASE-RELATED"/>
    <property type="match status" value="1"/>
</dbReference>
<dbReference type="GO" id="GO:0005741">
    <property type="term" value="C:mitochondrial outer membrane"/>
    <property type="evidence" value="ECO:0007669"/>
    <property type="project" value="UniProtKB-SubCell"/>
</dbReference>
<dbReference type="EMBL" id="CABPRJ010000037">
    <property type="protein sequence ID" value="VVC26567.1"/>
    <property type="molecule type" value="Genomic_DNA"/>
</dbReference>
<dbReference type="GO" id="GO:0004722">
    <property type="term" value="F:protein serine/threonine phosphatase activity"/>
    <property type="evidence" value="ECO:0007669"/>
    <property type="project" value="UniProtKB-EC"/>
</dbReference>
<evidence type="ECO:0000256" key="6">
    <source>
        <dbReference type="ARBA" id="ARBA00037234"/>
    </source>
</evidence>
<dbReference type="InterPro" id="IPR051021">
    <property type="entry name" value="Mito_Ser/Thr_phosphatase"/>
</dbReference>
<evidence type="ECO:0000313" key="14">
    <source>
        <dbReference type="Proteomes" id="UP000325440"/>
    </source>
</evidence>
<evidence type="ECO:0000256" key="4">
    <source>
        <dbReference type="ARBA" id="ARBA00022787"/>
    </source>
</evidence>
<comment type="subcellular location">
    <subcellularLocation>
        <location evidence="1">Mitochondrion outer membrane</location>
    </subcellularLocation>
</comment>
<evidence type="ECO:0000313" key="13">
    <source>
        <dbReference type="EMBL" id="VVC26567.1"/>
    </source>
</evidence>
<dbReference type="GO" id="GO:0090141">
    <property type="term" value="P:positive regulation of mitochondrial fission"/>
    <property type="evidence" value="ECO:0007669"/>
    <property type="project" value="TreeGrafter"/>
</dbReference>
<proteinExistence type="inferred from homology"/>
<keyword evidence="4" id="KW-1000">Mitochondrion outer membrane</keyword>
<comment type="subunit">
    <text evidence="7">Interacts with Pk92B/ASK1.</text>
</comment>
<comment type="similarity">
    <text evidence="2">Belongs to the phosphoglycerate mutase family. BPG-dependent PGAM subfamily.</text>
</comment>
<comment type="catalytic activity">
    <reaction evidence="12">
        <text>O-phospho-L-threonyl-[protein] + H2O = L-threonyl-[protein] + phosphate</text>
        <dbReference type="Rhea" id="RHEA:47004"/>
        <dbReference type="Rhea" id="RHEA-COMP:11060"/>
        <dbReference type="Rhea" id="RHEA-COMP:11605"/>
        <dbReference type="ChEBI" id="CHEBI:15377"/>
        <dbReference type="ChEBI" id="CHEBI:30013"/>
        <dbReference type="ChEBI" id="CHEBI:43474"/>
        <dbReference type="ChEBI" id="CHEBI:61977"/>
        <dbReference type="EC" id="3.1.3.16"/>
    </reaction>
</comment>
<protein>
    <recommendedName>
        <fullName evidence="8">Serine/threonine-protein phosphatase PGAM5, mitochondrial</fullName>
        <ecNumber evidence="3">3.1.3.16</ecNumber>
    </recommendedName>
    <alternativeName>
        <fullName evidence="10">Phosphoglycerate mutase family member 5 homolog</fullName>
    </alternativeName>
    <alternativeName>
        <fullName evidence="9">Serine/threonine-protein phosphatase Pgam5, mitochondrial</fullName>
    </alternativeName>
</protein>
<keyword evidence="4" id="KW-0472">Membrane</keyword>
<evidence type="ECO:0000256" key="12">
    <source>
        <dbReference type="ARBA" id="ARBA00048336"/>
    </source>
</evidence>
<keyword evidence="5" id="KW-0378">Hydrolase</keyword>
<name>A0A5E4M3C8_9HEMI</name>
<evidence type="ECO:0000256" key="7">
    <source>
        <dbReference type="ARBA" id="ARBA00038605"/>
    </source>
</evidence>
<dbReference type="CDD" id="cd07067">
    <property type="entry name" value="HP_PGM_like"/>
    <property type="match status" value="1"/>
</dbReference>
<sequence>MAASYSRFKPFITISLGAACGSLATYYGFTKGLLNVNKEQEYYSIFENRETKWDFNWDRRDPKSLVKPIDPNNSKLQNEYNQKIEEKKSRATRHIFLIRHGQYNLKGETDEERQLTELGRRQALYTGERLSVLDYPWTSITQSTMTRAMETCSLIRKHLPADIPLSSTDLLREGAPVPPDPPSKHWKPDLYQFYRDGSRIEAAFRKFMHRAPPDQKEDSYEIIVCHANVIRYFVMRTLQLTPEAWLRLGLDHASITTFSIYPNGRVALRGYSNSGYMPPDAISS</sequence>